<evidence type="ECO:0000256" key="1">
    <source>
        <dbReference type="SAM" id="MobiDB-lite"/>
    </source>
</evidence>
<feature type="transmembrane region" description="Helical" evidence="2">
    <location>
        <begin position="203"/>
        <end position="224"/>
    </location>
</feature>
<feature type="chain" id="PRO_5040329365" description="SUR7 protein" evidence="3">
    <location>
        <begin position="20"/>
        <end position="341"/>
    </location>
</feature>
<dbReference type="EMBL" id="CAJVRL010000127">
    <property type="protein sequence ID" value="CAG8962185.1"/>
    <property type="molecule type" value="Genomic_DNA"/>
</dbReference>
<dbReference type="Proteomes" id="UP000696280">
    <property type="component" value="Unassembled WGS sequence"/>
</dbReference>
<feature type="transmembrane region" description="Helical" evidence="2">
    <location>
        <begin position="281"/>
        <end position="304"/>
    </location>
</feature>
<dbReference type="AlphaFoldDB" id="A0A9N9L863"/>
<dbReference type="PANTHER" id="PTHR28019:SF7">
    <property type="entry name" value="SUR7 PROTEIN"/>
    <property type="match status" value="1"/>
</dbReference>
<feature type="region of interest" description="Disordered" evidence="1">
    <location>
        <begin position="319"/>
        <end position="341"/>
    </location>
</feature>
<comment type="caution">
    <text evidence="4">The sequence shown here is derived from an EMBL/GenBank/DDBJ whole genome shotgun (WGS) entry which is preliminary data.</text>
</comment>
<dbReference type="GO" id="GO:0005886">
    <property type="term" value="C:plasma membrane"/>
    <property type="evidence" value="ECO:0007669"/>
    <property type="project" value="InterPro"/>
</dbReference>
<feature type="compositionally biased region" description="Basic and acidic residues" evidence="1">
    <location>
        <begin position="329"/>
        <end position="341"/>
    </location>
</feature>
<dbReference type="GO" id="GO:0031505">
    <property type="term" value="P:fungal-type cell wall organization"/>
    <property type="evidence" value="ECO:0007669"/>
    <property type="project" value="TreeGrafter"/>
</dbReference>
<evidence type="ECO:0000313" key="4">
    <source>
        <dbReference type="EMBL" id="CAG8962185.1"/>
    </source>
</evidence>
<dbReference type="GO" id="GO:0051285">
    <property type="term" value="C:cell cortex of cell tip"/>
    <property type="evidence" value="ECO:0007669"/>
    <property type="project" value="TreeGrafter"/>
</dbReference>
<keyword evidence="2" id="KW-1133">Transmembrane helix</keyword>
<evidence type="ECO:0000256" key="3">
    <source>
        <dbReference type="SAM" id="SignalP"/>
    </source>
</evidence>
<dbReference type="PANTHER" id="PTHR28019">
    <property type="entry name" value="CELL MEMBRANE PROTEIN YLR413W-RELATED"/>
    <property type="match status" value="1"/>
</dbReference>
<evidence type="ECO:0000313" key="5">
    <source>
        <dbReference type="Proteomes" id="UP000696280"/>
    </source>
</evidence>
<sequence>MRPIALVPLVLAIVGFTLSLLTLMAGTKPGYLEEYHIITVNTTGLGKNLISNNKKATTTSSAPASTPTSGGLSGFISGIGDDITTAIGGAVDDIQDEANKLLNEAAEEVAKKLGIKEFYSLHLMDMCEGDYKPNSPNSTIVKGASKNVTKCSNQTAMYHFDLVGPIDEKLMASPLKTNLSRLNFPDDIQDGLDALSTALNVTFVLYCIGIAAAGLVILLSIASFFSGNRLLTTINISLASISFLALLIASIAVTVVQKKATKTINKFSERVGIEAYKGSKYLALTWTSVAVMGVAAAVCVAGCCTERRRRSREFSEKRTQRGGWWKSGRRSDEAQLRRSGV</sequence>
<feature type="signal peptide" evidence="3">
    <location>
        <begin position="1"/>
        <end position="19"/>
    </location>
</feature>
<dbReference type="InterPro" id="IPR052413">
    <property type="entry name" value="SUR7_domain"/>
</dbReference>
<gene>
    <name evidence="4" type="ORF">HYFRA_00005235</name>
</gene>
<organism evidence="4 5">
    <name type="scientific">Hymenoscyphus fraxineus</name>
    <dbReference type="NCBI Taxonomy" id="746836"/>
    <lineage>
        <taxon>Eukaryota</taxon>
        <taxon>Fungi</taxon>
        <taxon>Dikarya</taxon>
        <taxon>Ascomycota</taxon>
        <taxon>Pezizomycotina</taxon>
        <taxon>Leotiomycetes</taxon>
        <taxon>Helotiales</taxon>
        <taxon>Helotiaceae</taxon>
        <taxon>Hymenoscyphus</taxon>
    </lineage>
</organism>
<protein>
    <recommendedName>
        <fullName evidence="6">SUR7 protein</fullName>
    </recommendedName>
</protein>
<evidence type="ECO:0000256" key="2">
    <source>
        <dbReference type="SAM" id="Phobius"/>
    </source>
</evidence>
<keyword evidence="2" id="KW-0812">Transmembrane</keyword>
<feature type="transmembrane region" description="Helical" evidence="2">
    <location>
        <begin position="236"/>
        <end position="256"/>
    </location>
</feature>
<evidence type="ECO:0008006" key="6">
    <source>
        <dbReference type="Google" id="ProtNLM"/>
    </source>
</evidence>
<name>A0A9N9L863_9HELO</name>
<dbReference type="InterPro" id="IPR009571">
    <property type="entry name" value="SUR7/Rim9-like_fungi"/>
</dbReference>
<dbReference type="OrthoDB" id="4159154at2759"/>
<dbReference type="Pfam" id="PF06687">
    <property type="entry name" value="SUR7"/>
    <property type="match status" value="1"/>
</dbReference>
<accession>A0A9N9L863</accession>
<reference evidence="4" key="1">
    <citation type="submission" date="2021-07" db="EMBL/GenBank/DDBJ databases">
        <authorList>
            <person name="Durling M."/>
        </authorList>
    </citation>
    <scope>NUCLEOTIDE SEQUENCE</scope>
</reference>
<keyword evidence="2" id="KW-0472">Membrane</keyword>
<proteinExistence type="predicted"/>
<keyword evidence="3" id="KW-0732">Signal</keyword>
<keyword evidence="5" id="KW-1185">Reference proteome</keyword>